<dbReference type="SUPFAM" id="SSF50978">
    <property type="entry name" value="WD40 repeat-like"/>
    <property type="match status" value="1"/>
</dbReference>
<feature type="compositionally biased region" description="Basic and acidic residues" evidence="3">
    <location>
        <begin position="628"/>
        <end position="642"/>
    </location>
</feature>
<name>A0A8C5FQF7_GADMO</name>
<evidence type="ECO:0000256" key="3">
    <source>
        <dbReference type="SAM" id="MobiDB-lite"/>
    </source>
</evidence>
<dbReference type="InterPro" id="IPR043153">
    <property type="entry name" value="DENN_C"/>
</dbReference>
<dbReference type="SMART" id="SM00801">
    <property type="entry name" value="dDENN"/>
    <property type="match status" value="1"/>
</dbReference>
<feature type="region of interest" description="Disordered" evidence="3">
    <location>
        <begin position="444"/>
        <end position="488"/>
    </location>
</feature>
<dbReference type="GO" id="GO:0032483">
    <property type="term" value="P:regulation of Rab protein signal transduction"/>
    <property type="evidence" value="ECO:0007669"/>
    <property type="project" value="TreeGrafter"/>
</dbReference>
<evidence type="ECO:0000313" key="6">
    <source>
        <dbReference type="Proteomes" id="UP000694546"/>
    </source>
</evidence>
<dbReference type="GO" id="GO:0005085">
    <property type="term" value="F:guanyl-nucleotide exchange factor activity"/>
    <property type="evidence" value="ECO:0007669"/>
    <property type="project" value="UniProtKB-KW"/>
</dbReference>
<dbReference type="PROSITE" id="PS50082">
    <property type="entry name" value="WD_REPEATS_2"/>
    <property type="match status" value="1"/>
</dbReference>
<sequence length="1154" mass="130877">AGVRVCVMAELPSGLLEACVVIGASSDKLREIYQARPDLDLFSQMQKKRDRPVDDPVNGESAKNAEASSTNDDISVPKDLDLIALPQLCFPGNFLLNRFYQNKREMVILVNLNSSRLYAPFAICIISKFPYYNALRDCLSCLLVQLRLGRQSEFEETVKEVSAKLSLVPLPPPGQLHVSFSLRPLQIVLPSREAQDRPVIDINLHLPLLCFTDAMLLQVLSCLLQEQKVVLFSSDWARLTLLAESLLLYLQPLSWQQPYVPVLAKGMLDFLMAPTAFLMGCHVSHIEEVAAETDDLILVNIDDGSIQTSWAEQMVLPCIPLAAAECFASRTESLQLHYDLELCHAGAGTDANERRAHRRDWQHRLNTQIQNIALELVLNIFRDVQDYLNYEHRVFNSEEFLRTREPGEQTFYKTVLDTHIFHSFLRDRLNRKIDAYSRMEINTRNSAPRNRVMTDSPRRPPMSELSRSGYSGPEHRLSRRLGASLPNLDQSPADRYRKAYSRPDFVFSSGLKFNQKPVKVFRLPEFPPPLAYHYVQNYYQDMVVSLGKAISATPPDDSSLLARYHYLRGLVNTVSNKRLDALEDFQSLYKTDAEIFPPQMVKALVDSLPASERAQAEKRPELKHFISRIKRDQERERSRSDNNDEEGAIKRFKLPKKHMQLEEFVKCVQESGMVKDQDTIHSLFDALTVGQQKQVGPDLFRVFYTIWKETEAEAQEVCLPASVLEHLEPSECVFKLSSSVKTSRGVGKIAMTQRRLFLLTDGRPGYVEVAQYRDIEDVKVSSAPLMLLRIPSLKLRVRGRKDAFEANLKTEAELWNLMVKEMRAGRSMADLHKDPQYMQQALTNALLMDAVVGSLQSNKAIYAASKLSHFDRIRTEVPMMVPQTTAEVLKHKINPSLELTTPHAVDVLLYTPGTHTLHTHIYFIHLRQLWVSVSGGKVMVFDASTWSITHTSQAVCVCSLAQNCMLEVDSDQVWMGSEDSVIYIITVATMVCNRQLTEHRTEVTGLTLGTDKYRYTCACKVQHKHNMSLALISILTVSCVCLCQLEELWSVCMDSGEVCVWHIKDATRPYHRVELQDCSGCFCMIRVKNQVWIGGVARSSLKGKVYILDAERHLVLKELHGHADRVTALCSAEDRYALSGAGKLDGKVAIWKVE</sequence>
<dbReference type="PANTHER" id="PTHR12296">
    <property type="entry name" value="DENN DOMAIN-CONTAINING PROTEIN 4"/>
    <property type="match status" value="1"/>
</dbReference>
<keyword evidence="6" id="KW-1185">Reference proteome</keyword>
<dbReference type="SMART" id="SM00799">
    <property type="entry name" value="DENN"/>
    <property type="match status" value="1"/>
</dbReference>
<dbReference type="Pfam" id="PF25570">
    <property type="entry name" value="TPR_DENND3"/>
    <property type="match status" value="1"/>
</dbReference>
<dbReference type="PROSITE" id="PS50294">
    <property type="entry name" value="WD_REPEATS_REGION"/>
    <property type="match status" value="1"/>
</dbReference>
<gene>
    <name evidence="5" type="primary">dennd3a</name>
</gene>
<feature type="repeat" description="WD" evidence="2">
    <location>
        <begin position="1119"/>
        <end position="1154"/>
    </location>
</feature>
<dbReference type="Pfam" id="PF02141">
    <property type="entry name" value="DENN"/>
    <property type="match status" value="1"/>
</dbReference>
<dbReference type="Ensembl" id="ENSGMOT00000041885.1">
    <property type="protein sequence ID" value="ENSGMOP00000053672.1"/>
    <property type="gene ID" value="ENSGMOG00000016795.2"/>
</dbReference>
<dbReference type="GeneTree" id="ENSGT00940000155784"/>
<dbReference type="InterPro" id="IPR037516">
    <property type="entry name" value="Tripartite_DENN"/>
</dbReference>
<reference evidence="5" key="1">
    <citation type="submission" date="2025-08" db="UniProtKB">
        <authorList>
            <consortium name="Ensembl"/>
        </authorList>
    </citation>
    <scope>IDENTIFICATION</scope>
</reference>
<organism evidence="5 6">
    <name type="scientific">Gadus morhua</name>
    <name type="common">Atlantic cod</name>
    <dbReference type="NCBI Taxonomy" id="8049"/>
    <lineage>
        <taxon>Eukaryota</taxon>
        <taxon>Metazoa</taxon>
        <taxon>Chordata</taxon>
        <taxon>Craniata</taxon>
        <taxon>Vertebrata</taxon>
        <taxon>Euteleostomi</taxon>
        <taxon>Actinopterygii</taxon>
        <taxon>Neopterygii</taxon>
        <taxon>Teleostei</taxon>
        <taxon>Neoteleostei</taxon>
        <taxon>Acanthomorphata</taxon>
        <taxon>Zeiogadaria</taxon>
        <taxon>Gadariae</taxon>
        <taxon>Gadiformes</taxon>
        <taxon>Gadoidei</taxon>
        <taxon>Gadidae</taxon>
        <taxon>Gadus</taxon>
    </lineage>
</organism>
<evidence type="ECO:0000256" key="2">
    <source>
        <dbReference type="PROSITE-ProRule" id="PRU00221"/>
    </source>
</evidence>
<dbReference type="InterPro" id="IPR015943">
    <property type="entry name" value="WD40/YVTN_repeat-like_dom_sf"/>
</dbReference>
<evidence type="ECO:0000259" key="4">
    <source>
        <dbReference type="PROSITE" id="PS50211"/>
    </source>
</evidence>
<dbReference type="GO" id="GO:0031410">
    <property type="term" value="C:cytoplasmic vesicle"/>
    <property type="evidence" value="ECO:0007669"/>
    <property type="project" value="TreeGrafter"/>
</dbReference>
<keyword evidence="2" id="KW-0853">WD repeat</keyword>
<dbReference type="Gene3D" id="3.40.50.11500">
    <property type="match status" value="1"/>
</dbReference>
<dbReference type="AlphaFoldDB" id="A0A8C5FQF7"/>
<dbReference type="Gene3D" id="2.130.10.10">
    <property type="entry name" value="YVTN repeat-like/Quinoprotein amine dehydrogenase"/>
    <property type="match status" value="2"/>
</dbReference>
<dbReference type="InterPro" id="IPR051696">
    <property type="entry name" value="DENN_Domain_GEFs"/>
</dbReference>
<evidence type="ECO:0000313" key="5">
    <source>
        <dbReference type="Ensembl" id="ENSGMOP00000053672.1"/>
    </source>
</evidence>
<accession>A0A8C5FQF7</accession>
<feature type="domain" description="UDENN" evidence="4">
    <location>
        <begin position="38"/>
        <end position="435"/>
    </location>
</feature>
<dbReference type="PROSITE" id="PS50211">
    <property type="entry name" value="DENN"/>
    <property type="match status" value="1"/>
</dbReference>
<protein>
    <recommendedName>
        <fullName evidence="4">UDENN domain-containing protein</fullName>
    </recommendedName>
</protein>
<dbReference type="InterPro" id="IPR001194">
    <property type="entry name" value="cDENN_dom"/>
</dbReference>
<feature type="region of interest" description="Disordered" evidence="3">
    <location>
        <begin position="628"/>
        <end position="650"/>
    </location>
</feature>
<dbReference type="InterPro" id="IPR057977">
    <property type="entry name" value="TPR_DENND3"/>
</dbReference>
<proteinExistence type="predicted"/>
<feature type="region of interest" description="Disordered" evidence="3">
    <location>
        <begin position="46"/>
        <end position="72"/>
    </location>
</feature>
<keyword evidence="1" id="KW-0344">Guanine-nucleotide releasing factor</keyword>
<dbReference type="InterPro" id="IPR036322">
    <property type="entry name" value="WD40_repeat_dom_sf"/>
</dbReference>
<dbReference type="InterPro" id="IPR005112">
    <property type="entry name" value="dDENN_dom"/>
</dbReference>
<dbReference type="Proteomes" id="UP000694546">
    <property type="component" value="Chromosome 22"/>
</dbReference>
<dbReference type="PANTHER" id="PTHR12296:SF21">
    <property type="entry name" value="DENN DOMAIN-CONTAINING PROTEIN 3"/>
    <property type="match status" value="1"/>
</dbReference>
<evidence type="ECO:0000256" key="1">
    <source>
        <dbReference type="ARBA" id="ARBA00022658"/>
    </source>
</evidence>
<reference evidence="5" key="2">
    <citation type="submission" date="2025-09" db="UniProtKB">
        <authorList>
            <consortium name="Ensembl"/>
        </authorList>
    </citation>
    <scope>IDENTIFICATION</scope>
</reference>
<dbReference type="InterPro" id="IPR001680">
    <property type="entry name" value="WD40_rpt"/>
</dbReference>